<dbReference type="RefSeq" id="WP_113532361.1">
    <property type="nucleotide sequence ID" value="NZ_BEXG01000001.1"/>
</dbReference>
<sequence length="77" mass="8830">MTKQKIRKKNSGIWGDVVTDGINYGLVITDDGSDYMVLNFKGINQYTTGQTSSYESMEKLQDYYSNWHKVNAKLVIE</sequence>
<dbReference type="EMBL" id="BEXG01000001">
    <property type="protein sequence ID" value="GBA80283.1"/>
    <property type="molecule type" value="Genomic_DNA"/>
</dbReference>
<evidence type="ECO:0000313" key="1">
    <source>
        <dbReference type="EMBL" id="GBA80283.1"/>
    </source>
</evidence>
<organism evidence="1 2">
    <name type="scientific">Lactobacillus paragasseri</name>
    <dbReference type="NCBI Taxonomy" id="2107999"/>
    <lineage>
        <taxon>Bacteria</taxon>
        <taxon>Bacillati</taxon>
        <taxon>Bacillota</taxon>
        <taxon>Bacilli</taxon>
        <taxon>Lactobacillales</taxon>
        <taxon>Lactobacillaceae</taxon>
        <taxon>Lactobacillus</taxon>
    </lineage>
</organism>
<gene>
    <name evidence="1" type="ORF">LJCM1130_02570</name>
</gene>
<comment type="caution">
    <text evidence="1">The sequence shown here is derived from an EMBL/GenBank/DDBJ whole genome shotgun (WGS) entry which is preliminary data.</text>
</comment>
<reference evidence="1 2" key="1">
    <citation type="journal article" date="2018" name="Int. J. Syst. Evol. Microbiol.">
        <title>Lactobacillus paragasseri sp. nov., a sister taxon of Lactobacillus gasseri, based on whole-genome sequence analyses.</title>
        <authorList>
            <person name="Tanizawa Y."/>
            <person name="Tada I."/>
            <person name="Kobayashi H."/>
            <person name="Endo A."/>
            <person name="Maeno S."/>
            <person name="Toyoda A."/>
            <person name="Arita M."/>
            <person name="Nakamura Y."/>
            <person name="Sakamoto M."/>
            <person name="Ohkuma M."/>
            <person name="Tohno M."/>
        </authorList>
    </citation>
    <scope>NUCLEOTIDE SEQUENCE [LARGE SCALE GENOMIC DNA]</scope>
    <source>
        <strain evidence="1 2">JCM 1130</strain>
    </source>
</reference>
<name>A0ABQ0N152_9LACO</name>
<proteinExistence type="predicted"/>
<protein>
    <submittedName>
        <fullName evidence="1">Uncharacterized protein</fullName>
    </submittedName>
</protein>
<accession>A0ABQ0N152</accession>
<keyword evidence="2" id="KW-1185">Reference proteome</keyword>
<evidence type="ECO:0000313" key="2">
    <source>
        <dbReference type="Proteomes" id="UP000250714"/>
    </source>
</evidence>
<dbReference type="Proteomes" id="UP000250714">
    <property type="component" value="Unassembled WGS sequence"/>
</dbReference>